<dbReference type="InterPro" id="IPR038765">
    <property type="entry name" value="Papain-like_cys_pep_sf"/>
</dbReference>
<dbReference type="AlphaFoldDB" id="A0A126R0I0"/>
<dbReference type="PATRIC" id="fig|294671.3.peg.1046"/>
<dbReference type="KEGG" id="mol:YLM1_0999"/>
<evidence type="ECO:0000313" key="3">
    <source>
        <dbReference type="EMBL" id="AMK15556.1"/>
    </source>
</evidence>
<reference evidence="4" key="2">
    <citation type="submission" date="2016-02" db="EMBL/GenBank/DDBJ databases">
        <title>The draft genome sequence of the rumen methanogen Methanobrevibacter olleyae YLM1.</title>
        <authorList>
            <consortium name="New Zealand Agricultural Greenhouse Gas Research Centre/Pastoral Greenhouse Gas Research Consortium"/>
            <person name="Kelly W.J."/>
            <person name="Li D."/>
            <person name="Lambie S.C."/>
            <person name="Attwood G.T."/>
            <person name="Altermann E."/>
            <person name="Leahy S.C."/>
        </authorList>
    </citation>
    <scope>NUCLEOTIDE SEQUENCE [LARGE SCALE GENOMIC DNA]</scope>
    <source>
        <strain evidence="4">YLM1</strain>
    </source>
</reference>
<dbReference type="SUPFAM" id="SSF54001">
    <property type="entry name" value="Cysteine proteinases"/>
    <property type="match status" value="1"/>
</dbReference>
<dbReference type="RefSeq" id="WP_067146895.1">
    <property type="nucleotide sequence ID" value="NZ_CP014265.1"/>
</dbReference>
<feature type="region of interest" description="Disordered" evidence="1">
    <location>
        <begin position="31"/>
        <end position="149"/>
    </location>
</feature>
<dbReference type="Gene3D" id="2.60.40.10">
    <property type="entry name" value="Immunoglobulins"/>
    <property type="match status" value="2"/>
</dbReference>
<feature type="domain" description="Transglutaminase-like" evidence="2">
    <location>
        <begin position="978"/>
        <end position="1040"/>
    </location>
</feature>
<dbReference type="PANTHER" id="PTHR33490:SF3">
    <property type="entry name" value="CONSERVED INTEGRAL MEMBRANE PROTEIN"/>
    <property type="match status" value="1"/>
</dbReference>
<dbReference type="Pfam" id="PF01841">
    <property type="entry name" value="Transglut_core"/>
    <property type="match status" value="1"/>
</dbReference>
<dbReference type="PANTHER" id="PTHR33490">
    <property type="entry name" value="BLR5614 PROTEIN-RELATED"/>
    <property type="match status" value="1"/>
</dbReference>
<organism evidence="3 4">
    <name type="scientific">Methanobrevibacter olleyae</name>
    <dbReference type="NCBI Taxonomy" id="294671"/>
    <lineage>
        <taxon>Archaea</taxon>
        <taxon>Methanobacteriati</taxon>
        <taxon>Methanobacteriota</taxon>
        <taxon>Methanomada group</taxon>
        <taxon>Methanobacteria</taxon>
        <taxon>Methanobacteriales</taxon>
        <taxon>Methanobacteriaceae</taxon>
        <taxon>Methanobrevibacter</taxon>
    </lineage>
</organism>
<dbReference type="InterPro" id="IPR002931">
    <property type="entry name" value="Transglutaminase-like"/>
</dbReference>
<keyword evidence="4" id="KW-1185">Reference proteome</keyword>
<feature type="compositionally biased region" description="Low complexity" evidence="1">
    <location>
        <begin position="31"/>
        <end position="91"/>
    </location>
</feature>
<proteinExistence type="predicted"/>
<evidence type="ECO:0000259" key="2">
    <source>
        <dbReference type="SMART" id="SM00460"/>
    </source>
</evidence>
<dbReference type="Proteomes" id="UP000066376">
    <property type="component" value="Chromosome"/>
</dbReference>
<feature type="compositionally biased region" description="Low complexity" evidence="1">
    <location>
        <begin position="117"/>
        <end position="136"/>
    </location>
</feature>
<gene>
    <name evidence="3" type="ORF">YLM1_0999</name>
</gene>
<reference evidence="3 4" key="1">
    <citation type="journal article" date="2016" name="Genome Announc.">
        <title>Draft Genome Sequence of the Rumen Methanogen Methanobrevibacter olleyae YLM1.</title>
        <authorList>
            <person name="Kelly W.J."/>
            <person name="Li D."/>
            <person name="Lambie S.C."/>
            <person name="Cox F."/>
            <person name="Attwood G.T."/>
            <person name="Altermann E."/>
            <person name="Leahy S.C."/>
        </authorList>
    </citation>
    <scope>NUCLEOTIDE SEQUENCE [LARGE SCALE GENOMIC DNA]</scope>
    <source>
        <strain evidence="3 4">YLM1</strain>
    </source>
</reference>
<name>A0A126R0I0_METOL</name>
<dbReference type="GeneID" id="28489299"/>
<dbReference type="SMART" id="SM00460">
    <property type="entry name" value="TGc"/>
    <property type="match status" value="1"/>
</dbReference>
<dbReference type="InterPro" id="IPR013783">
    <property type="entry name" value="Ig-like_fold"/>
</dbReference>
<dbReference type="EMBL" id="CP014265">
    <property type="protein sequence ID" value="AMK15556.1"/>
    <property type="molecule type" value="Genomic_DNA"/>
</dbReference>
<accession>A0A126R0I0</accession>
<dbReference type="STRING" id="294671.YLM1_0999"/>
<evidence type="ECO:0000256" key="1">
    <source>
        <dbReference type="SAM" id="MobiDB-lite"/>
    </source>
</evidence>
<protein>
    <submittedName>
        <fullName evidence="3">Adhesin-like protein with transglutaminase and PMBR domains</fullName>
    </submittedName>
</protein>
<sequence>MITIKNLTLLLAVLFMGFCLISSVSAMDNDSSSLTGSNDLSGSSVSSSSNGGVASVSSSSNNGLASDSNLNNLESNDISSSNVNSENEVLSTDNTAEDSNLKHDLNNKNSGSDLEDSLNNKNSKNILSSSSDSSNSPLQAKAKTKTTLKGSSNSLYKGNYYTISLKDSNGKALSGQKLSFNIGGKTYSLTTDSKGSSYLQINLKEGKYAMLCSYAGSDLYSSSSLSLTLSVLKNPNAFTVKEIETAAGNVKKYVLKNKRLPNTVKVGSKTLKISEFSYLSSKLISNLNSNNKKDIILLSGISNGKSSSTSLKTTVYKAQYLDLANNVVSYISSKKVAPSESVVKDASKKSVGKANFNLYTFAFARILDFHKSKNYLPKYCTFESSVFKQSASLKSTTIKGSSNTLTKGSYYKITLSDSSGKVLSGKKVSFNIGGKTYSLTTDSKGSSYLQINLKEGKYAMLCSYAGSKVYKPSKNSVTLTVLKNPNAFTVKEIETAAGNVKKYVLKNKRLPNTVKVGSKTLKISEFSYLSSKAIVNLNSNNKKDIVLLSGISNGKSSSASLKSNIYKAQYVDLAKRSYSNIESKKVPSSYISIKYSSNKVANVNFNLYTFAFSKVLDFHKSKNYLPKSCTFESSVFGVGTKKATSIKTSSNSINKGDAYSVTLVDNKGKGLANQKITFTISGKSYGKTTNSNGVASININLNEGKYSVVSSFGGSSTYKASKFSNTITIKSNNRFSISEIESAATSVKTYVNSNKVLPSTVTVANKKLSISQFSYLMAKAVYNINAGNANYITLPTSMSNCNSLGDNIDTTVYKAQYIDLTKRVVSFEESNKAPPVYAKVYSSSGSSIGNVGFNLYTYAFSKVLDFHKTKKYLPKYCTFESSVFKDSAAPIGNLSNKINYNSSQFKNGLNEKNTESDLSKYLVGTGQSAITSSIKDLATKLTKGLTSTDAKAQAIYNYVRDEIDYSYYANSKYGASGTLSKGSGNCVDQASLVVALCRASGIHARYAHAKGCTFSSGLVTGHVWAQVLVNGVWYSADATSVRNGLGNIVNWNTRSYSNLNKYAAVPF</sequence>
<dbReference type="Gene3D" id="3.10.620.30">
    <property type="match status" value="1"/>
</dbReference>
<evidence type="ECO:0000313" key="4">
    <source>
        <dbReference type="Proteomes" id="UP000066376"/>
    </source>
</evidence>